<evidence type="ECO:0000313" key="5">
    <source>
        <dbReference type="Proteomes" id="UP000050964"/>
    </source>
</evidence>
<name>A0A837RFJ5_9LACO</name>
<feature type="signal peptide" evidence="2">
    <location>
        <begin position="1"/>
        <end position="29"/>
    </location>
</feature>
<keyword evidence="2" id="KW-0732">Signal</keyword>
<feature type="region of interest" description="Disordered" evidence="1">
    <location>
        <begin position="138"/>
        <end position="158"/>
    </location>
</feature>
<sequence>MEDKILKKMIKYMGITTAALLAVSPIAMPVINAGTETVVKAASEPGYAVNDFIKNADGTYTVSGMVPATKDGKQISVSFDDVTMSPDNYSNMRYVYAKLQTFDGYTINHPTELMALKVTLDGEVLGFTTLDRDIIYTKDNSSNSEAPSDNQSTTIPGTNWVTVFSPSEDATTYDDNGNATSAVLSKATAWSVDRQMDINGLTYYRVGTNEWVKKSDGIEVFSNKTVVDTSRQAGLYTSTGKAITNRGLAANTPWYTDQSATINGQKMYRVATDEWVASSDIQ</sequence>
<dbReference type="Pfam" id="PF03217">
    <property type="entry name" value="SlpA"/>
    <property type="match status" value="2"/>
</dbReference>
<evidence type="ECO:0000256" key="1">
    <source>
        <dbReference type="SAM" id="MobiDB-lite"/>
    </source>
</evidence>
<organism evidence="4 5">
    <name type="scientific">Companilactobacillus crustorum JCM 15951</name>
    <dbReference type="NCBI Taxonomy" id="1423737"/>
    <lineage>
        <taxon>Bacteria</taxon>
        <taxon>Bacillati</taxon>
        <taxon>Bacillota</taxon>
        <taxon>Bacilli</taxon>
        <taxon>Lactobacillales</taxon>
        <taxon>Lactobacillaceae</taxon>
        <taxon>Companilactobacillus</taxon>
    </lineage>
</organism>
<dbReference type="InterPro" id="IPR024968">
    <property type="entry name" value="SlpA_C_lactobacillus"/>
</dbReference>
<evidence type="ECO:0000313" key="4">
    <source>
        <dbReference type="EMBL" id="KRK41708.1"/>
    </source>
</evidence>
<feature type="domain" description="S-layer protein C-terminal" evidence="3">
    <location>
        <begin position="169"/>
        <end position="215"/>
    </location>
</feature>
<gene>
    <name evidence="4" type="ORF">FD26_GL001202</name>
</gene>
<reference evidence="4 5" key="1">
    <citation type="journal article" date="2015" name="Genome Announc.">
        <title>Expanding the biotechnology potential of lactobacilli through comparative genomics of 213 strains and associated genera.</title>
        <authorList>
            <person name="Sun Z."/>
            <person name="Harris H.M."/>
            <person name="McCann A."/>
            <person name="Guo C."/>
            <person name="Argimon S."/>
            <person name="Zhang W."/>
            <person name="Yang X."/>
            <person name="Jeffery I.B."/>
            <person name="Cooney J.C."/>
            <person name="Kagawa T.F."/>
            <person name="Liu W."/>
            <person name="Song Y."/>
            <person name="Salvetti E."/>
            <person name="Wrobel A."/>
            <person name="Rasinkangas P."/>
            <person name="Parkhill J."/>
            <person name="Rea M.C."/>
            <person name="O'Sullivan O."/>
            <person name="Ritari J."/>
            <person name="Douillard F.P."/>
            <person name="Paul Ross R."/>
            <person name="Yang R."/>
            <person name="Briner A.E."/>
            <person name="Felis G.E."/>
            <person name="de Vos W.M."/>
            <person name="Barrangou R."/>
            <person name="Klaenhammer T.R."/>
            <person name="Caufield P.W."/>
            <person name="Cui Y."/>
            <person name="Zhang H."/>
            <person name="O'Toole P.W."/>
        </authorList>
    </citation>
    <scope>NUCLEOTIDE SEQUENCE [LARGE SCALE GENOMIC DNA]</scope>
    <source>
        <strain evidence="4 5">JCM 15951</strain>
    </source>
</reference>
<proteinExistence type="predicted"/>
<dbReference type="EMBL" id="AZDB01000032">
    <property type="protein sequence ID" value="KRK41708.1"/>
    <property type="molecule type" value="Genomic_DNA"/>
</dbReference>
<dbReference type="AlphaFoldDB" id="A0A837RFJ5"/>
<feature type="chain" id="PRO_5038822672" description="S-layer protein C-terminal domain-containing protein" evidence="2">
    <location>
        <begin position="30"/>
        <end position="282"/>
    </location>
</feature>
<accession>A0A837RFJ5</accession>
<feature type="domain" description="S-layer protein C-terminal" evidence="3">
    <location>
        <begin position="231"/>
        <end position="276"/>
    </location>
</feature>
<evidence type="ECO:0000259" key="3">
    <source>
        <dbReference type="Pfam" id="PF03217"/>
    </source>
</evidence>
<comment type="caution">
    <text evidence="4">The sequence shown here is derived from an EMBL/GenBank/DDBJ whole genome shotgun (WGS) entry which is preliminary data.</text>
</comment>
<protein>
    <recommendedName>
        <fullName evidence="3">S-layer protein C-terminal domain-containing protein</fullName>
    </recommendedName>
</protein>
<evidence type="ECO:0000256" key="2">
    <source>
        <dbReference type="SAM" id="SignalP"/>
    </source>
</evidence>
<dbReference type="Proteomes" id="UP000050964">
    <property type="component" value="Unassembled WGS sequence"/>
</dbReference>